<keyword evidence="2" id="KW-1185">Reference proteome</keyword>
<protein>
    <submittedName>
        <fullName evidence="1">Type I-F CRISPR-associated protein Csy1</fullName>
    </submittedName>
</protein>
<accession>A0ABV6YZT0</accession>
<reference evidence="1 2" key="1">
    <citation type="submission" date="2024-09" db="EMBL/GenBank/DDBJ databases">
        <title>Laminarin stimulates single cell rates of sulfate reduction while oxygen inhibits transcriptomic activity in coastal marine sediment.</title>
        <authorList>
            <person name="Lindsay M."/>
            <person name="Orcutt B."/>
            <person name="Emerson D."/>
            <person name="Stepanauskas R."/>
            <person name="D'Angelo T."/>
        </authorList>
    </citation>
    <scope>NUCLEOTIDE SEQUENCE [LARGE SCALE GENOMIC DNA]</scope>
    <source>
        <strain evidence="1">SAG AM-311-K15</strain>
    </source>
</reference>
<comment type="caution">
    <text evidence="1">The sequence shown here is derived from an EMBL/GenBank/DDBJ whole genome shotgun (WGS) entry which is preliminary data.</text>
</comment>
<name>A0ABV6YZT0_UNCC1</name>
<organism evidence="1 2">
    <name type="scientific">candidate division CSSED10-310 bacterium</name>
    <dbReference type="NCBI Taxonomy" id="2855610"/>
    <lineage>
        <taxon>Bacteria</taxon>
        <taxon>Bacteria division CSSED10-310</taxon>
    </lineage>
</organism>
<evidence type="ECO:0000313" key="1">
    <source>
        <dbReference type="EMBL" id="MFC1851707.1"/>
    </source>
</evidence>
<gene>
    <name evidence="1" type="ORF">ACFL27_16070</name>
</gene>
<sequence length="529" mass="62687">MENKIKEHIDKSFKKRLKEIVDSELEKNKNGIDGAKDDKTIKQLKNTIKITVKEKIEKEYKYDAFLNNVLLQNQNFPYFPSRKDEKDLFQLLILEVLYKRTFKSACDDGHPIITELLEDLLLEKPVIEKCIEKAKSFNPEPLAFYLLFQEDIDNAGPCMDSICKIIDKLSEDSRYGAIVSHPTKMTNPDCKFPKFFASSDSCPDGFLRTGNSKMVFDMHINAVNLKVFKFVSLLYRKRTLLEYIRNKDHVVFEQLFGVSEEKAKTWIENFSECLNNEDRRTNQNIRQVYFPVEGNYHLLSLLTSSGLVFSLKEKIDTLNDRSPNAYSGKKLKKENKYAEAGYSSIPNLIMTRHGGEHPKNISGLNNKYQSYYLLSSTPPKLEKRNIHFPKWNFFTESFRYYEYRDVFDALHKLFKTDYNNVRIREGRDYRLQDLIDRIIDKMWRVRAVSEEQYRPKYTQLKPHQKIWLCHEYMQTREDENDWLDKLCKEIARWVIITYEKQLGKQAFKLGESERVHIFNIVTENREAFR</sequence>
<proteinExistence type="predicted"/>
<dbReference type="Pfam" id="PF09611">
    <property type="entry name" value="Cas_Csy1"/>
    <property type="match status" value="1"/>
</dbReference>
<dbReference type="Proteomes" id="UP001594351">
    <property type="component" value="Unassembled WGS sequence"/>
</dbReference>
<dbReference type="InterPro" id="IPR013397">
    <property type="entry name" value="CRISPR-assoc_prot_Csy1"/>
</dbReference>
<evidence type="ECO:0000313" key="2">
    <source>
        <dbReference type="Proteomes" id="UP001594351"/>
    </source>
</evidence>
<dbReference type="EMBL" id="JBHPBY010000217">
    <property type="protein sequence ID" value="MFC1851707.1"/>
    <property type="molecule type" value="Genomic_DNA"/>
</dbReference>